<organism evidence="1 2">
    <name type="scientific">Thioalbus denitrificans</name>
    <dbReference type="NCBI Taxonomy" id="547122"/>
    <lineage>
        <taxon>Bacteria</taxon>
        <taxon>Pseudomonadati</taxon>
        <taxon>Pseudomonadota</taxon>
        <taxon>Gammaproteobacteria</taxon>
        <taxon>Chromatiales</taxon>
        <taxon>Ectothiorhodospiraceae</taxon>
        <taxon>Thioalbus</taxon>
    </lineage>
</organism>
<dbReference type="GO" id="GO:0004386">
    <property type="term" value="F:helicase activity"/>
    <property type="evidence" value="ECO:0007669"/>
    <property type="project" value="UniProtKB-KW"/>
</dbReference>
<accession>A0A369C745</accession>
<protein>
    <submittedName>
        <fullName evidence="1">Plasmid and phage replicative helicase</fullName>
    </submittedName>
</protein>
<keyword evidence="1" id="KW-0067">ATP-binding</keyword>
<keyword evidence="1" id="KW-0347">Helicase</keyword>
<dbReference type="Proteomes" id="UP000252707">
    <property type="component" value="Unassembled WGS sequence"/>
</dbReference>
<dbReference type="InterPro" id="IPR038724">
    <property type="entry name" value="RepA"/>
</dbReference>
<keyword evidence="1" id="KW-0378">Hydrolase</keyword>
<keyword evidence="2" id="KW-1185">Reference proteome</keyword>
<name>A0A369C745_9GAMM</name>
<dbReference type="EMBL" id="QPJY01000007">
    <property type="protein sequence ID" value="RCX28437.1"/>
    <property type="molecule type" value="Genomic_DNA"/>
</dbReference>
<sequence length="299" mass="31653">MAWPDPMRAASVNRGGVAPPPPIDIMAAFESPPPPIDYVLPGMVAGTVGALVSPGGVGKSMLALQVAAQIAGGPDLLGLGDLPTGRAVYLPAEDPSAAIMHRLHALRWCMTPAQQQAVAKGLTIHPLAGCRPSLMDDGWLDWLQRTAEGCRIMVLDTLLRFHAADENDSSQMTQVVGRMESIAASTGCAVLYLHHTTKSAAMNGGGAQQQASRGSSVLTDNVRWQGYLAAMASAEAGRLGISEDRRGEYVRFGVSKANSGSTFHGLWLRRNEGGILRHDPSVACRMQQGKTGRAPRDRA</sequence>
<dbReference type="Gene3D" id="3.40.50.300">
    <property type="entry name" value="P-loop containing nucleotide triphosphate hydrolases"/>
    <property type="match status" value="1"/>
</dbReference>
<reference evidence="1 2" key="1">
    <citation type="submission" date="2018-07" db="EMBL/GenBank/DDBJ databases">
        <title>Genomic Encyclopedia of Type Strains, Phase IV (KMG-IV): sequencing the most valuable type-strain genomes for metagenomic binning, comparative biology and taxonomic classification.</title>
        <authorList>
            <person name="Goeker M."/>
        </authorList>
    </citation>
    <scope>NUCLEOTIDE SEQUENCE [LARGE SCALE GENOMIC DNA]</scope>
    <source>
        <strain evidence="1 2">DSM 26407</strain>
    </source>
</reference>
<evidence type="ECO:0000313" key="1">
    <source>
        <dbReference type="EMBL" id="RCX28437.1"/>
    </source>
</evidence>
<dbReference type="AlphaFoldDB" id="A0A369C745"/>
<dbReference type="SUPFAM" id="SSF52540">
    <property type="entry name" value="P-loop containing nucleoside triphosphate hydrolases"/>
    <property type="match status" value="1"/>
</dbReference>
<keyword evidence="1" id="KW-0547">Nucleotide-binding</keyword>
<dbReference type="InterPro" id="IPR027417">
    <property type="entry name" value="P-loop_NTPase"/>
</dbReference>
<comment type="caution">
    <text evidence="1">The sequence shown here is derived from an EMBL/GenBank/DDBJ whole genome shotgun (WGS) entry which is preliminary data.</text>
</comment>
<evidence type="ECO:0000313" key="2">
    <source>
        <dbReference type="Proteomes" id="UP000252707"/>
    </source>
</evidence>
<dbReference type="CDD" id="cd01125">
    <property type="entry name" value="RepA_RSF1010_like"/>
    <property type="match status" value="1"/>
</dbReference>
<proteinExistence type="predicted"/>
<gene>
    <name evidence="1" type="ORF">DFQ59_107185</name>
</gene>
<dbReference type="Pfam" id="PF13481">
    <property type="entry name" value="AAA_25"/>
    <property type="match status" value="1"/>
</dbReference>